<protein>
    <submittedName>
        <fullName evidence="2">Uncharacterized protein</fullName>
    </submittedName>
</protein>
<evidence type="ECO:0000313" key="3">
    <source>
        <dbReference type="Proteomes" id="UP000799438"/>
    </source>
</evidence>
<evidence type="ECO:0000313" key="2">
    <source>
        <dbReference type="EMBL" id="KAF2136548.1"/>
    </source>
</evidence>
<proteinExistence type="predicted"/>
<feature type="compositionally biased region" description="Polar residues" evidence="1">
    <location>
        <begin position="24"/>
        <end position="33"/>
    </location>
</feature>
<organism evidence="2 3">
    <name type="scientific">Aplosporella prunicola CBS 121167</name>
    <dbReference type="NCBI Taxonomy" id="1176127"/>
    <lineage>
        <taxon>Eukaryota</taxon>
        <taxon>Fungi</taxon>
        <taxon>Dikarya</taxon>
        <taxon>Ascomycota</taxon>
        <taxon>Pezizomycotina</taxon>
        <taxon>Dothideomycetes</taxon>
        <taxon>Dothideomycetes incertae sedis</taxon>
        <taxon>Botryosphaeriales</taxon>
        <taxon>Aplosporellaceae</taxon>
        <taxon>Aplosporella</taxon>
    </lineage>
</organism>
<dbReference type="RefSeq" id="XP_033392266.1">
    <property type="nucleotide sequence ID" value="XM_033535260.1"/>
</dbReference>
<feature type="region of interest" description="Disordered" evidence="1">
    <location>
        <begin position="1"/>
        <end position="78"/>
    </location>
</feature>
<dbReference type="GeneID" id="54292754"/>
<dbReference type="AlphaFoldDB" id="A0A6A6AZ51"/>
<accession>A0A6A6AZ51</accession>
<gene>
    <name evidence="2" type="ORF">K452DRAFT_128219</name>
</gene>
<keyword evidence="3" id="KW-1185">Reference proteome</keyword>
<dbReference type="EMBL" id="ML995517">
    <property type="protein sequence ID" value="KAF2136548.1"/>
    <property type="molecule type" value="Genomic_DNA"/>
</dbReference>
<dbReference type="Proteomes" id="UP000799438">
    <property type="component" value="Unassembled WGS sequence"/>
</dbReference>
<sequence length="116" mass="12860">MSPPPPPASPVYHLHGRPGHRQNRYSTVHTIRFSQPGPHEAGKQASSTYTHTHPTRPRTSTTDKSPLPSLSNPSLRTTRTLQPLRHGFLLVSYVLQPIAPVYPGASNQIKSKHKCE</sequence>
<name>A0A6A6AZ51_9PEZI</name>
<feature type="compositionally biased region" description="Basic residues" evidence="1">
    <location>
        <begin position="14"/>
        <end position="23"/>
    </location>
</feature>
<feature type="compositionally biased region" description="Low complexity" evidence="1">
    <location>
        <begin position="47"/>
        <end position="75"/>
    </location>
</feature>
<evidence type="ECO:0000256" key="1">
    <source>
        <dbReference type="SAM" id="MobiDB-lite"/>
    </source>
</evidence>
<reference evidence="2" key="1">
    <citation type="journal article" date="2020" name="Stud. Mycol.">
        <title>101 Dothideomycetes genomes: a test case for predicting lifestyles and emergence of pathogens.</title>
        <authorList>
            <person name="Haridas S."/>
            <person name="Albert R."/>
            <person name="Binder M."/>
            <person name="Bloem J."/>
            <person name="Labutti K."/>
            <person name="Salamov A."/>
            <person name="Andreopoulos B."/>
            <person name="Baker S."/>
            <person name="Barry K."/>
            <person name="Bills G."/>
            <person name="Bluhm B."/>
            <person name="Cannon C."/>
            <person name="Castanera R."/>
            <person name="Culley D."/>
            <person name="Daum C."/>
            <person name="Ezra D."/>
            <person name="Gonzalez J."/>
            <person name="Henrissat B."/>
            <person name="Kuo A."/>
            <person name="Liang C."/>
            <person name="Lipzen A."/>
            <person name="Lutzoni F."/>
            <person name="Magnuson J."/>
            <person name="Mondo S."/>
            <person name="Nolan M."/>
            <person name="Ohm R."/>
            <person name="Pangilinan J."/>
            <person name="Park H.-J."/>
            <person name="Ramirez L."/>
            <person name="Alfaro M."/>
            <person name="Sun H."/>
            <person name="Tritt A."/>
            <person name="Yoshinaga Y."/>
            <person name="Zwiers L.-H."/>
            <person name="Turgeon B."/>
            <person name="Goodwin S."/>
            <person name="Spatafora J."/>
            <person name="Crous P."/>
            <person name="Grigoriev I."/>
        </authorList>
    </citation>
    <scope>NUCLEOTIDE SEQUENCE</scope>
    <source>
        <strain evidence="2">CBS 121167</strain>
    </source>
</reference>